<keyword evidence="3" id="KW-0813">Transport</keyword>
<keyword evidence="6 9" id="KW-0067">ATP-binding</keyword>
<comment type="similarity">
    <text evidence="2">Belongs to the ABC transporter superfamily.</text>
</comment>
<evidence type="ECO:0000256" key="7">
    <source>
        <dbReference type="ARBA" id="ARBA00023136"/>
    </source>
</evidence>
<dbReference type="InterPro" id="IPR027417">
    <property type="entry name" value="P-loop_NTPase"/>
</dbReference>
<accession>A0ABV1GB97</accession>
<dbReference type="SUPFAM" id="SSF52540">
    <property type="entry name" value="P-loop containing nucleoside triphosphate hydrolases"/>
    <property type="match status" value="1"/>
</dbReference>
<dbReference type="Gene3D" id="3.40.50.300">
    <property type="entry name" value="P-loop containing nucleotide triphosphate hydrolases"/>
    <property type="match status" value="1"/>
</dbReference>
<dbReference type="PANTHER" id="PTHR43297">
    <property type="entry name" value="OLIGOPEPTIDE TRANSPORT ATP-BINDING PROTEIN APPD"/>
    <property type="match status" value="1"/>
</dbReference>
<dbReference type="InterPro" id="IPR003439">
    <property type="entry name" value="ABC_transporter-like_ATP-bd"/>
</dbReference>
<evidence type="ECO:0000313" key="9">
    <source>
        <dbReference type="EMBL" id="MEQ2519114.1"/>
    </source>
</evidence>
<dbReference type="NCBIfam" id="TIGR01727">
    <property type="entry name" value="oligo_HPY"/>
    <property type="match status" value="1"/>
</dbReference>
<dbReference type="Pfam" id="PF00005">
    <property type="entry name" value="ABC_tran"/>
    <property type="match status" value="1"/>
</dbReference>
<evidence type="ECO:0000256" key="6">
    <source>
        <dbReference type="ARBA" id="ARBA00022840"/>
    </source>
</evidence>
<dbReference type="InterPro" id="IPR003593">
    <property type="entry name" value="AAA+_ATPase"/>
</dbReference>
<dbReference type="InterPro" id="IPR050388">
    <property type="entry name" value="ABC_Ni/Peptide_Import"/>
</dbReference>
<keyword evidence="7" id="KW-0472">Membrane</keyword>
<dbReference type="PANTHER" id="PTHR43297:SF2">
    <property type="entry name" value="DIPEPTIDE TRANSPORT ATP-BINDING PROTEIN DPPD"/>
    <property type="match status" value="1"/>
</dbReference>
<dbReference type="RefSeq" id="WP_349214374.1">
    <property type="nucleotide sequence ID" value="NZ_JBBMFA010000036.1"/>
</dbReference>
<dbReference type="InterPro" id="IPR013563">
    <property type="entry name" value="Oligopep_ABC_C"/>
</dbReference>
<dbReference type="SMART" id="SM00382">
    <property type="entry name" value="AAA"/>
    <property type="match status" value="1"/>
</dbReference>
<dbReference type="CDD" id="cd03257">
    <property type="entry name" value="ABC_NikE_OppD_transporters"/>
    <property type="match status" value="1"/>
</dbReference>
<gene>
    <name evidence="9" type="ORF">WMO24_01480</name>
</gene>
<proteinExistence type="inferred from homology"/>
<evidence type="ECO:0000256" key="4">
    <source>
        <dbReference type="ARBA" id="ARBA00022475"/>
    </source>
</evidence>
<evidence type="ECO:0000256" key="5">
    <source>
        <dbReference type="ARBA" id="ARBA00022741"/>
    </source>
</evidence>
<keyword evidence="5" id="KW-0547">Nucleotide-binding</keyword>
<dbReference type="EMBL" id="JBBMFA010000036">
    <property type="protein sequence ID" value="MEQ2519114.1"/>
    <property type="molecule type" value="Genomic_DNA"/>
</dbReference>
<name>A0ABV1GB97_9FIRM</name>
<keyword evidence="4" id="KW-1003">Cell membrane</keyword>
<sequence>MKHVLKLEHYSVSFDTPQGEVQAVRGIDLAVEQGEILCIVGESGCGKTALCQSVMKLLPRSAKIKSGKIFLAGEDITDYREKQMRALRENVVSMVFQDPMMTLNPTIPVGRQITEAILKHKKMRREEAKALAIQTLALVGLDDPAARFDMQPHFLSGGMRQRCVLAVALAMSPSLLLADEPTTALDVTVETQILDLLVKIRDETGVSIVFISHDLGAVARIADRVAVMYAGKIVEIGTAEEIYYDPRHPYTWALLSSLPALAQPGGTLYSIPGAPPSLLDPPRGDAFAERNPYALAIDYEEMPPMFQVSDTHYAATWLLDQRAPDIKPPISLKAGSGLWKKN</sequence>
<dbReference type="GO" id="GO:0005524">
    <property type="term" value="F:ATP binding"/>
    <property type="evidence" value="ECO:0007669"/>
    <property type="project" value="UniProtKB-KW"/>
</dbReference>
<dbReference type="PROSITE" id="PS50893">
    <property type="entry name" value="ABC_TRANSPORTER_2"/>
    <property type="match status" value="1"/>
</dbReference>
<organism evidence="9 10">
    <name type="scientific">Ruthenibacterium intestinale</name>
    <dbReference type="NCBI Taxonomy" id="3133163"/>
    <lineage>
        <taxon>Bacteria</taxon>
        <taxon>Bacillati</taxon>
        <taxon>Bacillota</taxon>
        <taxon>Clostridia</taxon>
        <taxon>Eubacteriales</taxon>
        <taxon>Oscillospiraceae</taxon>
        <taxon>Ruthenibacterium</taxon>
    </lineage>
</organism>
<reference evidence="9 10" key="1">
    <citation type="submission" date="2024-03" db="EMBL/GenBank/DDBJ databases">
        <title>Human intestinal bacterial collection.</title>
        <authorList>
            <person name="Pauvert C."/>
            <person name="Hitch T.C.A."/>
            <person name="Clavel T."/>
        </authorList>
    </citation>
    <scope>NUCLEOTIDE SEQUENCE [LARGE SCALE GENOMIC DNA]</scope>
    <source>
        <strain evidence="9 10">CLA-JM-H11</strain>
    </source>
</reference>
<evidence type="ECO:0000256" key="1">
    <source>
        <dbReference type="ARBA" id="ARBA00004202"/>
    </source>
</evidence>
<comment type="subcellular location">
    <subcellularLocation>
        <location evidence="1">Cell membrane</location>
        <topology evidence="1">Peripheral membrane protein</topology>
    </subcellularLocation>
</comment>
<evidence type="ECO:0000313" key="10">
    <source>
        <dbReference type="Proteomes" id="UP001477672"/>
    </source>
</evidence>
<dbReference type="Proteomes" id="UP001477672">
    <property type="component" value="Unassembled WGS sequence"/>
</dbReference>
<evidence type="ECO:0000256" key="2">
    <source>
        <dbReference type="ARBA" id="ARBA00005417"/>
    </source>
</evidence>
<dbReference type="Pfam" id="PF08352">
    <property type="entry name" value="oligo_HPY"/>
    <property type="match status" value="1"/>
</dbReference>
<protein>
    <submittedName>
        <fullName evidence="9">ABC transporter ATP-binding protein</fullName>
    </submittedName>
</protein>
<keyword evidence="10" id="KW-1185">Reference proteome</keyword>
<feature type="domain" description="ABC transporter" evidence="8">
    <location>
        <begin position="5"/>
        <end position="255"/>
    </location>
</feature>
<evidence type="ECO:0000259" key="8">
    <source>
        <dbReference type="PROSITE" id="PS50893"/>
    </source>
</evidence>
<comment type="caution">
    <text evidence="9">The sequence shown here is derived from an EMBL/GenBank/DDBJ whole genome shotgun (WGS) entry which is preliminary data.</text>
</comment>
<evidence type="ECO:0000256" key="3">
    <source>
        <dbReference type="ARBA" id="ARBA00022448"/>
    </source>
</evidence>